<dbReference type="AlphaFoldDB" id="A0A4Y7KTD2"/>
<feature type="transmembrane region" description="Helical" evidence="1">
    <location>
        <begin position="61"/>
        <end position="83"/>
    </location>
</feature>
<gene>
    <name evidence="2" type="ORF">C5167_051140</name>
</gene>
<protein>
    <submittedName>
        <fullName evidence="2">Uncharacterized protein</fullName>
    </submittedName>
</protein>
<sequence length="86" mass="9327">EVDMVVGDKKTVDMVVLVVEKTVDMVELKNPLEVIRESETEFSYRGGIPQVSFDVDEKMGIITLAISVGVVVLVVVVGAGVMMEQS</sequence>
<keyword evidence="1" id="KW-1133">Transmembrane helix</keyword>
<dbReference type="Gramene" id="RZC75662">
    <property type="protein sequence ID" value="RZC75662"/>
    <property type="gene ID" value="C5167_051140"/>
</dbReference>
<feature type="non-terminal residue" evidence="2">
    <location>
        <position position="1"/>
    </location>
</feature>
<name>A0A4Y7KTD2_PAPSO</name>
<evidence type="ECO:0000256" key="1">
    <source>
        <dbReference type="SAM" id="Phobius"/>
    </source>
</evidence>
<accession>A0A4Y7KTD2</accession>
<reference evidence="2 3" key="1">
    <citation type="journal article" date="2018" name="Science">
        <title>The opium poppy genome and morphinan production.</title>
        <authorList>
            <person name="Guo L."/>
            <person name="Winzer T."/>
            <person name="Yang X."/>
            <person name="Li Y."/>
            <person name="Ning Z."/>
            <person name="He Z."/>
            <person name="Teodor R."/>
            <person name="Lu Y."/>
            <person name="Bowser T.A."/>
            <person name="Graham I.A."/>
            <person name="Ye K."/>
        </authorList>
    </citation>
    <scope>NUCLEOTIDE SEQUENCE [LARGE SCALE GENOMIC DNA]</scope>
    <source>
        <strain evidence="3">cv. HN1</strain>
        <tissue evidence="2">Leaves</tissue>
    </source>
</reference>
<keyword evidence="3" id="KW-1185">Reference proteome</keyword>
<dbReference type="EMBL" id="CM010722">
    <property type="protein sequence ID" value="RZC75662.1"/>
    <property type="molecule type" value="Genomic_DNA"/>
</dbReference>
<evidence type="ECO:0000313" key="3">
    <source>
        <dbReference type="Proteomes" id="UP000316621"/>
    </source>
</evidence>
<keyword evidence="1" id="KW-0812">Transmembrane</keyword>
<proteinExistence type="predicted"/>
<dbReference type="Proteomes" id="UP000316621">
    <property type="component" value="Chromosome 8"/>
</dbReference>
<evidence type="ECO:0000313" key="2">
    <source>
        <dbReference type="EMBL" id="RZC75662.1"/>
    </source>
</evidence>
<organism evidence="2 3">
    <name type="scientific">Papaver somniferum</name>
    <name type="common">Opium poppy</name>
    <dbReference type="NCBI Taxonomy" id="3469"/>
    <lineage>
        <taxon>Eukaryota</taxon>
        <taxon>Viridiplantae</taxon>
        <taxon>Streptophyta</taxon>
        <taxon>Embryophyta</taxon>
        <taxon>Tracheophyta</taxon>
        <taxon>Spermatophyta</taxon>
        <taxon>Magnoliopsida</taxon>
        <taxon>Ranunculales</taxon>
        <taxon>Papaveraceae</taxon>
        <taxon>Papaveroideae</taxon>
        <taxon>Papaver</taxon>
    </lineage>
</organism>
<keyword evidence="1" id="KW-0472">Membrane</keyword>